<evidence type="ECO:0000256" key="6">
    <source>
        <dbReference type="ARBA" id="ARBA00023136"/>
    </source>
</evidence>
<accession>A0A1W0A9B5</accession>
<dbReference type="Proteomes" id="UP000243217">
    <property type="component" value="Unassembled WGS sequence"/>
</dbReference>
<keyword evidence="6 7" id="KW-0472">Membrane</keyword>
<dbReference type="GO" id="GO:0016020">
    <property type="term" value="C:membrane"/>
    <property type="evidence" value="ECO:0007669"/>
    <property type="project" value="UniProtKB-SubCell"/>
</dbReference>
<dbReference type="PANTHER" id="PTHR31326:SF1">
    <property type="entry name" value="PROTEIN CLT2, CHLOROPLASTIC"/>
    <property type="match status" value="1"/>
</dbReference>
<feature type="transmembrane region" description="Helical" evidence="7">
    <location>
        <begin position="182"/>
        <end position="201"/>
    </location>
</feature>
<feature type="transmembrane region" description="Helical" evidence="7">
    <location>
        <begin position="213"/>
        <end position="235"/>
    </location>
</feature>
<protein>
    <submittedName>
        <fullName evidence="8">Drug/Metabolite Transporter (DMT) Superfamily</fullName>
    </submittedName>
</protein>
<comment type="caution">
    <text evidence="8">The sequence shown here is derived from an EMBL/GenBank/DDBJ whole genome shotgun (WGS) entry which is preliminary data.</text>
</comment>
<feature type="transmembrane region" description="Helical" evidence="7">
    <location>
        <begin position="97"/>
        <end position="116"/>
    </location>
</feature>
<keyword evidence="4 7" id="KW-0812">Transmembrane</keyword>
<keyword evidence="5 7" id="KW-1133">Transmembrane helix</keyword>
<feature type="transmembrane region" description="Helical" evidence="7">
    <location>
        <begin position="338"/>
        <end position="356"/>
    </location>
</feature>
<feature type="transmembrane region" description="Helical" evidence="7">
    <location>
        <begin position="12"/>
        <end position="34"/>
    </location>
</feature>
<reference evidence="8 9" key="1">
    <citation type="journal article" date="2014" name="Genome Biol. Evol.">
        <title>The secreted proteins of Achlya hypogyna and Thraustotheca clavata identify the ancestral oomycete secretome and reveal gene acquisitions by horizontal gene transfer.</title>
        <authorList>
            <person name="Misner I."/>
            <person name="Blouin N."/>
            <person name="Leonard G."/>
            <person name="Richards T.A."/>
            <person name="Lane C.E."/>
        </authorList>
    </citation>
    <scope>NUCLEOTIDE SEQUENCE [LARGE SCALE GENOMIC DNA]</scope>
    <source>
        <strain evidence="8 9">ATCC 34112</strain>
    </source>
</reference>
<feature type="transmembrane region" description="Helical" evidence="7">
    <location>
        <begin position="307"/>
        <end position="326"/>
    </location>
</feature>
<dbReference type="AlphaFoldDB" id="A0A1W0A9B5"/>
<organism evidence="8 9">
    <name type="scientific">Thraustotheca clavata</name>
    <dbReference type="NCBI Taxonomy" id="74557"/>
    <lineage>
        <taxon>Eukaryota</taxon>
        <taxon>Sar</taxon>
        <taxon>Stramenopiles</taxon>
        <taxon>Oomycota</taxon>
        <taxon>Saprolegniomycetes</taxon>
        <taxon>Saprolegniales</taxon>
        <taxon>Achlyaceae</taxon>
        <taxon>Thraustotheca</taxon>
    </lineage>
</organism>
<evidence type="ECO:0000313" key="8">
    <source>
        <dbReference type="EMBL" id="OQS06892.1"/>
    </source>
</evidence>
<comment type="subcellular location">
    <subcellularLocation>
        <location evidence="1">Membrane</location>
        <topology evidence="1">Multi-pass membrane protein</topology>
    </subcellularLocation>
</comment>
<feature type="transmembrane region" description="Helical" evidence="7">
    <location>
        <begin position="122"/>
        <end position="142"/>
    </location>
</feature>
<keyword evidence="3" id="KW-0813">Transport</keyword>
<dbReference type="OrthoDB" id="416555at2759"/>
<keyword evidence="9" id="KW-1185">Reference proteome</keyword>
<evidence type="ECO:0000313" key="9">
    <source>
        <dbReference type="Proteomes" id="UP000243217"/>
    </source>
</evidence>
<feature type="transmembrane region" description="Helical" evidence="7">
    <location>
        <begin position="54"/>
        <end position="76"/>
    </location>
</feature>
<sequence>MKTWSHFLGESTLSIALIVLIISRCVDRVVYTYGYCFNVYDNGYRRITYEYSPFLWYFANIICPIAFVLTSWPVVWYKMWFTGEITPEMKAFPTSRFAVMALLDTLCTLMAAFPVPHIGGNLANVLGQVNLPFNMIMSACFLQTKYRRIHVLGAILVVYGSLVDMIPIILGTDVQNSPDPSPFWICMYIFAMVPSAASNIYKEIALKDVDLDIWYTNAWISVYQVGWGILTMWTIQFPAFCDPPIEWSSFPHYLAAGHNCFIGNDVVLNDHPIPCNNGVLTQFLLFILFNLVYNQLMLYVFKEGSSVLFVISSAICLPLTDVLYMFPIITGNKATQSFTLYDAFALFVLVIGILVYHSEKETRLDPTGTKSIEKSPMLSSPSFQKTQMMRAKRGRILYHQSPVTFRQRVSPSRPLLSLRNPVTYGSTTNNTNIV</sequence>
<evidence type="ECO:0000256" key="4">
    <source>
        <dbReference type="ARBA" id="ARBA00022692"/>
    </source>
</evidence>
<evidence type="ECO:0000256" key="5">
    <source>
        <dbReference type="ARBA" id="ARBA00022989"/>
    </source>
</evidence>
<gene>
    <name evidence="8" type="ORF">THRCLA_01076</name>
</gene>
<evidence type="ECO:0000256" key="3">
    <source>
        <dbReference type="ARBA" id="ARBA00022448"/>
    </source>
</evidence>
<dbReference type="InterPro" id="IPR013936">
    <property type="entry name" value="CRT-like"/>
</dbReference>
<evidence type="ECO:0000256" key="7">
    <source>
        <dbReference type="SAM" id="Phobius"/>
    </source>
</evidence>
<feature type="transmembrane region" description="Helical" evidence="7">
    <location>
        <begin position="149"/>
        <end position="170"/>
    </location>
</feature>
<evidence type="ECO:0000256" key="1">
    <source>
        <dbReference type="ARBA" id="ARBA00004141"/>
    </source>
</evidence>
<dbReference type="PANTHER" id="PTHR31326">
    <property type="entry name" value="PROTEIN CLT2, CHLOROPLASTIC"/>
    <property type="match status" value="1"/>
</dbReference>
<dbReference type="EMBL" id="JNBS01000296">
    <property type="protein sequence ID" value="OQS06892.1"/>
    <property type="molecule type" value="Genomic_DNA"/>
</dbReference>
<comment type="similarity">
    <text evidence="2">Belongs to the CRT-like transporter family.</text>
</comment>
<evidence type="ECO:0000256" key="2">
    <source>
        <dbReference type="ARBA" id="ARBA00006690"/>
    </source>
</evidence>
<name>A0A1W0A9B5_9STRA</name>
<feature type="transmembrane region" description="Helical" evidence="7">
    <location>
        <begin position="279"/>
        <end position="300"/>
    </location>
</feature>
<dbReference type="Pfam" id="PF08627">
    <property type="entry name" value="CRT-like"/>
    <property type="match status" value="1"/>
</dbReference>
<proteinExistence type="inferred from homology"/>